<sequence>MHRIADRWAARDLPRLEGVRGRDRAERAKEILVERGFMPVLEPTSTGYLLRESNCPVMQLTRAHPEICDMVHRWLEVLFDAKLDRTRCLRRGDPFSAYAVTKPGGRGS</sequence>
<dbReference type="InterPro" id="IPR036390">
    <property type="entry name" value="WH_DNA-bd_sf"/>
</dbReference>
<name>A0A537LGQ0_9BACT</name>
<evidence type="ECO:0000313" key="2">
    <source>
        <dbReference type="Proteomes" id="UP000320393"/>
    </source>
</evidence>
<evidence type="ECO:0000313" key="1">
    <source>
        <dbReference type="EMBL" id="TMJ07181.1"/>
    </source>
</evidence>
<dbReference type="EMBL" id="VBAM01000502">
    <property type="protein sequence ID" value="TMJ07181.1"/>
    <property type="molecule type" value="Genomic_DNA"/>
</dbReference>
<dbReference type="SUPFAM" id="SSF46785">
    <property type="entry name" value="Winged helix' DNA-binding domain"/>
    <property type="match status" value="1"/>
</dbReference>
<reference evidence="1 2" key="1">
    <citation type="journal article" date="2019" name="Nat. Microbiol.">
        <title>Mediterranean grassland soil C-N compound turnover is dependent on rainfall and depth, and is mediated by genomically divergent microorganisms.</title>
        <authorList>
            <person name="Diamond S."/>
            <person name="Andeer P.F."/>
            <person name="Li Z."/>
            <person name="Crits-Christoph A."/>
            <person name="Burstein D."/>
            <person name="Anantharaman K."/>
            <person name="Lane K.R."/>
            <person name="Thomas B.C."/>
            <person name="Pan C."/>
            <person name="Northen T.R."/>
            <person name="Banfield J.F."/>
        </authorList>
    </citation>
    <scope>NUCLEOTIDE SEQUENCE [LARGE SCALE GENOMIC DNA]</scope>
    <source>
        <strain evidence="1">NP_5</strain>
    </source>
</reference>
<dbReference type="AlphaFoldDB" id="A0A537LGQ0"/>
<dbReference type="Proteomes" id="UP000320393">
    <property type="component" value="Unassembled WGS sequence"/>
</dbReference>
<protein>
    <submittedName>
        <fullName evidence="1">Uncharacterized protein</fullName>
    </submittedName>
</protein>
<organism evidence="1 2">
    <name type="scientific">Candidatus Segetimicrobium genomatis</name>
    <dbReference type="NCBI Taxonomy" id="2569760"/>
    <lineage>
        <taxon>Bacteria</taxon>
        <taxon>Bacillati</taxon>
        <taxon>Candidatus Sysuimicrobiota</taxon>
        <taxon>Candidatus Sysuimicrobiia</taxon>
        <taxon>Candidatus Sysuimicrobiales</taxon>
        <taxon>Candidatus Segetimicrobiaceae</taxon>
        <taxon>Candidatus Segetimicrobium</taxon>
    </lineage>
</organism>
<comment type="caution">
    <text evidence="1">The sequence shown here is derived from an EMBL/GenBank/DDBJ whole genome shotgun (WGS) entry which is preliminary data.</text>
</comment>
<gene>
    <name evidence="1" type="ORF">E6H02_11730</name>
</gene>
<accession>A0A537LGQ0</accession>
<proteinExistence type="predicted"/>